<dbReference type="EMBL" id="MCOG01000215">
    <property type="protein sequence ID" value="ORY25141.1"/>
    <property type="molecule type" value="Genomic_DNA"/>
</dbReference>
<gene>
    <name evidence="9" type="ORF">LY90DRAFT_428073</name>
</gene>
<keyword evidence="4 6" id="KW-0949">S-adenosyl-L-methionine</keyword>
<dbReference type="GO" id="GO:0035242">
    <property type="term" value="F:protein-arginine omega-N asymmetric methyltransferase activity"/>
    <property type="evidence" value="ECO:0007669"/>
    <property type="project" value="UniProtKB-EC"/>
</dbReference>
<dbReference type="GO" id="GO:0005634">
    <property type="term" value="C:nucleus"/>
    <property type="evidence" value="ECO:0007669"/>
    <property type="project" value="TreeGrafter"/>
</dbReference>
<feature type="compositionally biased region" description="Basic and acidic residues" evidence="7">
    <location>
        <begin position="24"/>
        <end position="39"/>
    </location>
</feature>
<evidence type="ECO:0000256" key="7">
    <source>
        <dbReference type="SAM" id="MobiDB-lite"/>
    </source>
</evidence>
<keyword evidence="2 6" id="KW-0489">Methyltransferase</keyword>
<dbReference type="InterPro" id="IPR029063">
    <property type="entry name" value="SAM-dependent_MTases_sf"/>
</dbReference>
<dbReference type="Pfam" id="PF22528">
    <property type="entry name" value="PRMT_C"/>
    <property type="match status" value="1"/>
</dbReference>
<reference evidence="9 10" key="1">
    <citation type="submission" date="2016-08" db="EMBL/GenBank/DDBJ databases">
        <title>A Parts List for Fungal Cellulosomes Revealed by Comparative Genomics.</title>
        <authorList>
            <consortium name="DOE Joint Genome Institute"/>
            <person name="Haitjema C.H."/>
            <person name="Gilmore S.P."/>
            <person name="Henske J.K."/>
            <person name="Solomon K.V."/>
            <person name="De Groot R."/>
            <person name="Kuo A."/>
            <person name="Mondo S.J."/>
            <person name="Salamov A.A."/>
            <person name="Labutti K."/>
            <person name="Zhao Z."/>
            <person name="Chiniquy J."/>
            <person name="Barry K."/>
            <person name="Brewer H.M."/>
            <person name="Purvine S.O."/>
            <person name="Wright A.T."/>
            <person name="Boxma B."/>
            <person name="Van Alen T."/>
            <person name="Hackstein J.H."/>
            <person name="Baker S.E."/>
            <person name="Grigoriev I.V."/>
            <person name="O'Malley M.A."/>
        </authorList>
    </citation>
    <scope>NUCLEOTIDE SEQUENCE [LARGE SCALE GENOMIC DNA]</scope>
    <source>
        <strain evidence="9 10">G1</strain>
    </source>
</reference>
<feature type="region of interest" description="Disordered" evidence="7">
    <location>
        <begin position="24"/>
        <end position="43"/>
    </location>
</feature>
<evidence type="ECO:0000313" key="9">
    <source>
        <dbReference type="EMBL" id="ORY25141.1"/>
    </source>
</evidence>
<dbReference type="STRING" id="1754190.A0A1Y2ARG2"/>
<dbReference type="Gene3D" id="3.40.50.150">
    <property type="entry name" value="Vaccinia Virus protein VP39"/>
    <property type="match status" value="1"/>
</dbReference>
<dbReference type="PANTHER" id="PTHR11006:SF53">
    <property type="entry name" value="PROTEIN ARGININE N-METHYLTRANSFERASE 3"/>
    <property type="match status" value="1"/>
</dbReference>
<dbReference type="FunFam" id="3.40.50.150:FF:000003">
    <property type="entry name" value="Blast:Protein arginine N-methyltransferase 1"/>
    <property type="match status" value="1"/>
</dbReference>
<dbReference type="EC" id="2.1.1.319" evidence="1"/>
<dbReference type="OrthoDB" id="7848332at2759"/>
<name>A0A1Y2ARG2_9FUNG</name>
<evidence type="ECO:0000313" key="10">
    <source>
        <dbReference type="Proteomes" id="UP000193920"/>
    </source>
</evidence>
<evidence type="ECO:0000256" key="2">
    <source>
        <dbReference type="ARBA" id="ARBA00022603"/>
    </source>
</evidence>
<evidence type="ECO:0000256" key="3">
    <source>
        <dbReference type="ARBA" id="ARBA00022679"/>
    </source>
</evidence>
<sequence>MYIIFIYFNRKDAVPDLPELEEKEIKNNDDDSESDHENIDSDLENGDYYFTSYANTDIHIQMLQDSVRTSSYRDFFYNNKSFFKGKTVLDVGCGTGILSMFAAKAGAKKVYSVDNSSIISKARKNVKENGLEDIITLYYGKIEDIVLPEKVDVIVSEWMGYFLLFEGMLDSVIQARDKCLVDGGLMGPSDTSMILSLIENEDWINSYYNYWNDVYGFKMTSMKKEYILDGQVAIMDPKSIVSDEVTVKSWDLNKVSIEDLSFTSEFKFTCAKDARVHGICGYFDITFKNPNDPTFEDVYFSTSLLCKPTHWKQCTFILENAFNVKQGEVIQGTITVARLKRNHRDLKVDLSLSRASTNEILLDKVRYFVR</sequence>
<evidence type="ECO:0000259" key="8">
    <source>
        <dbReference type="Pfam" id="PF22528"/>
    </source>
</evidence>
<dbReference type="Gene3D" id="2.70.160.11">
    <property type="entry name" value="Hnrnp arginine n-methyltransferase1"/>
    <property type="match status" value="1"/>
</dbReference>
<comment type="catalytic activity">
    <reaction evidence="5">
        <text>L-arginyl-[protein] + S-adenosyl-L-methionine = N(omega)-methyl-L-arginyl-[protein] + S-adenosyl-L-homocysteine + H(+)</text>
        <dbReference type="Rhea" id="RHEA:48100"/>
        <dbReference type="Rhea" id="RHEA-COMP:10532"/>
        <dbReference type="Rhea" id="RHEA-COMP:11990"/>
        <dbReference type="ChEBI" id="CHEBI:15378"/>
        <dbReference type="ChEBI" id="CHEBI:29965"/>
        <dbReference type="ChEBI" id="CHEBI:57856"/>
        <dbReference type="ChEBI" id="CHEBI:59789"/>
        <dbReference type="ChEBI" id="CHEBI:65280"/>
    </reaction>
    <physiologicalReaction direction="left-to-right" evidence="5">
        <dbReference type="Rhea" id="RHEA:48101"/>
    </physiologicalReaction>
</comment>
<dbReference type="PANTHER" id="PTHR11006">
    <property type="entry name" value="PROTEIN ARGININE N-METHYLTRANSFERASE"/>
    <property type="match status" value="1"/>
</dbReference>
<dbReference type="GO" id="GO:0032259">
    <property type="term" value="P:methylation"/>
    <property type="evidence" value="ECO:0007669"/>
    <property type="project" value="UniProtKB-KW"/>
</dbReference>
<keyword evidence="3 6" id="KW-0808">Transferase</keyword>
<accession>A0A1Y2ARG2</accession>
<dbReference type="PROSITE" id="PS51678">
    <property type="entry name" value="SAM_MT_PRMT"/>
    <property type="match status" value="1"/>
</dbReference>
<dbReference type="GO" id="GO:0043022">
    <property type="term" value="F:ribosome binding"/>
    <property type="evidence" value="ECO:0007669"/>
    <property type="project" value="EnsemblFungi"/>
</dbReference>
<dbReference type="SUPFAM" id="SSF53335">
    <property type="entry name" value="S-adenosyl-L-methionine-dependent methyltransferases"/>
    <property type="match status" value="1"/>
</dbReference>
<dbReference type="InterPro" id="IPR055135">
    <property type="entry name" value="PRMT_dom"/>
</dbReference>
<evidence type="ECO:0000256" key="6">
    <source>
        <dbReference type="PROSITE-ProRule" id="PRU01015"/>
    </source>
</evidence>
<organism evidence="9 10">
    <name type="scientific">Neocallimastix californiae</name>
    <dbReference type="NCBI Taxonomy" id="1754190"/>
    <lineage>
        <taxon>Eukaryota</taxon>
        <taxon>Fungi</taxon>
        <taxon>Fungi incertae sedis</taxon>
        <taxon>Chytridiomycota</taxon>
        <taxon>Chytridiomycota incertae sedis</taxon>
        <taxon>Neocallimastigomycetes</taxon>
        <taxon>Neocallimastigales</taxon>
        <taxon>Neocallimastigaceae</taxon>
        <taxon>Neocallimastix</taxon>
    </lineage>
</organism>
<feature type="domain" description="Protein arginine N-methyltransferase" evidence="8">
    <location>
        <begin position="192"/>
        <end position="354"/>
    </location>
</feature>
<evidence type="ECO:0000256" key="5">
    <source>
        <dbReference type="ARBA" id="ARBA00049303"/>
    </source>
</evidence>
<keyword evidence="10" id="KW-1185">Reference proteome</keyword>
<dbReference type="CDD" id="cd02440">
    <property type="entry name" value="AdoMet_MTases"/>
    <property type="match status" value="1"/>
</dbReference>
<comment type="caution">
    <text evidence="9">The sequence shown here is derived from an EMBL/GenBank/DDBJ whole genome shotgun (WGS) entry which is preliminary data.</text>
</comment>
<evidence type="ECO:0000256" key="1">
    <source>
        <dbReference type="ARBA" id="ARBA00011925"/>
    </source>
</evidence>
<dbReference type="AlphaFoldDB" id="A0A1Y2ARG2"/>
<proteinExistence type="predicted"/>
<dbReference type="Pfam" id="PF06325">
    <property type="entry name" value="PrmA"/>
    <property type="match status" value="1"/>
</dbReference>
<dbReference type="Proteomes" id="UP000193920">
    <property type="component" value="Unassembled WGS sequence"/>
</dbReference>
<evidence type="ECO:0000256" key="4">
    <source>
        <dbReference type="ARBA" id="ARBA00022691"/>
    </source>
</evidence>
<dbReference type="GO" id="GO:0042254">
    <property type="term" value="P:ribosome biogenesis"/>
    <property type="evidence" value="ECO:0007669"/>
    <property type="project" value="EnsemblFungi"/>
</dbReference>
<dbReference type="GO" id="GO:0042054">
    <property type="term" value="F:histone methyltransferase activity"/>
    <property type="evidence" value="ECO:0007669"/>
    <property type="project" value="TreeGrafter"/>
</dbReference>
<dbReference type="InterPro" id="IPR025799">
    <property type="entry name" value="Arg_MeTrfase"/>
</dbReference>
<protein>
    <recommendedName>
        <fullName evidence="1">type I protein arginine methyltransferase</fullName>
        <ecNumber evidence="1">2.1.1.319</ecNumber>
    </recommendedName>
</protein>
<dbReference type="GO" id="GO:0005737">
    <property type="term" value="C:cytoplasm"/>
    <property type="evidence" value="ECO:0007669"/>
    <property type="project" value="EnsemblFungi"/>
</dbReference>